<keyword evidence="4" id="KW-0564">Palmitate</keyword>
<proteinExistence type="predicted"/>
<dbReference type="Pfam" id="PF01547">
    <property type="entry name" value="SBP_bac_1"/>
    <property type="match status" value="1"/>
</dbReference>
<keyword evidence="1" id="KW-1003">Cell membrane</keyword>
<evidence type="ECO:0000313" key="8">
    <source>
        <dbReference type="Proteomes" id="UP000317536"/>
    </source>
</evidence>
<protein>
    <submittedName>
        <fullName evidence="7">Extracellular solute-binding protein</fullName>
    </submittedName>
</protein>
<dbReference type="Proteomes" id="UP000317536">
    <property type="component" value="Unassembled WGS sequence"/>
</dbReference>
<accession>A0A556R9D5</accession>
<feature type="chain" id="PRO_5038907306" evidence="6">
    <location>
        <begin position="23"/>
        <end position="583"/>
    </location>
</feature>
<gene>
    <name evidence="7" type="ORF">FPK29_07040</name>
</gene>
<comment type="caution">
    <text evidence="7">The sequence shown here is derived from an EMBL/GenBank/DDBJ whole genome shotgun (WGS) entry which is preliminary data.</text>
</comment>
<evidence type="ECO:0000256" key="6">
    <source>
        <dbReference type="SAM" id="SignalP"/>
    </source>
</evidence>
<evidence type="ECO:0000256" key="2">
    <source>
        <dbReference type="ARBA" id="ARBA00022729"/>
    </source>
</evidence>
<feature type="signal peptide" evidence="6">
    <location>
        <begin position="1"/>
        <end position="22"/>
    </location>
</feature>
<organism evidence="7 8">
    <name type="scientific">Bifidobacterium asteroides</name>
    <dbReference type="NCBI Taxonomy" id="1684"/>
    <lineage>
        <taxon>Bacteria</taxon>
        <taxon>Bacillati</taxon>
        <taxon>Actinomycetota</taxon>
        <taxon>Actinomycetes</taxon>
        <taxon>Bifidobacteriales</taxon>
        <taxon>Bifidobacteriaceae</taxon>
        <taxon>Bifidobacterium</taxon>
    </lineage>
</organism>
<dbReference type="EMBL" id="VMHJ01000003">
    <property type="protein sequence ID" value="TSJ85500.1"/>
    <property type="molecule type" value="Genomic_DNA"/>
</dbReference>
<evidence type="ECO:0000256" key="5">
    <source>
        <dbReference type="ARBA" id="ARBA00023288"/>
    </source>
</evidence>
<evidence type="ECO:0000256" key="3">
    <source>
        <dbReference type="ARBA" id="ARBA00023136"/>
    </source>
</evidence>
<dbReference type="SUPFAM" id="SSF53850">
    <property type="entry name" value="Periplasmic binding protein-like II"/>
    <property type="match status" value="1"/>
</dbReference>
<dbReference type="PANTHER" id="PTHR43649">
    <property type="entry name" value="ARABINOSE-BINDING PROTEIN-RELATED"/>
    <property type="match status" value="1"/>
</dbReference>
<reference evidence="7 8" key="1">
    <citation type="submission" date="2019-07" db="EMBL/GenBank/DDBJ databases">
        <title>Bifidobacterium asteroides genomes.</title>
        <authorList>
            <person name="Zheng H."/>
        </authorList>
    </citation>
    <scope>NUCLEOTIDE SEQUENCE [LARGE SCALE GENOMIC DNA]</scope>
    <source>
        <strain evidence="7 8">W8111</strain>
    </source>
</reference>
<dbReference type="PROSITE" id="PS51257">
    <property type="entry name" value="PROKAR_LIPOPROTEIN"/>
    <property type="match status" value="1"/>
</dbReference>
<keyword evidence="5" id="KW-0449">Lipoprotein</keyword>
<dbReference type="PANTHER" id="PTHR43649:SF33">
    <property type="entry name" value="POLYGALACTURONAN_RHAMNOGALACTURONAN-BINDING PROTEIN YTCQ"/>
    <property type="match status" value="1"/>
</dbReference>
<evidence type="ECO:0000313" key="7">
    <source>
        <dbReference type="EMBL" id="TSJ85500.1"/>
    </source>
</evidence>
<sequence length="583" mass="64266">MNLKKKAMAAIAVAITGAMSLAGCGGGANSSDGPDDHSEMTVEMFSQDATAQGMQKGWFAKLIKDKFNIKLKVIAPGVTGNSETLFETRSAAGNLGDLILTHTGNGRLQKLVKADLITDLTPYIKNEKYLKKYKGALDRVTKVAGKDGVWGIPGNVSSQSPLKSNAGDEPGTAPHIRWDYYREVGYPEIKNLDDFLNVMKLMQDKARADTGQKDIYALSLFKDWDGEMMKFPMDMASWYGYNTMNSVLTKADGSDDQTPIQEGGIYEKLLRFLNKAQRMGLIDPDSSTQTWDNITAKTSQGKMLVDIWCWLGQPRINSAANKAKGIGFMLAPLQDMNIYSDGFAPDGVDPILAIGAKAKNKQRLVDFLNWLYSPEGVYATAQNAGGPVCPEKLCWTRSSEGNKMTDFGLKAMNEADGLKVPAEFGGGDYNKGISMMHFQGLNQNDIDPTTKETYNPALWKTELAKPNALRDDWSAHMDGAKTALEYLEKHKQIVVAPGSGYIPPEEDSQITAVRGQVKSEIVSESWKAVYAKDDNEFDTILKTMRNNVKGLGYEKIEKIDMANAKAQTKARQDIVKEYENRTK</sequence>
<dbReference type="InterPro" id="IPR006059">
    <property type="entry name" value="SBP"/>
</dbReference>
<name>A0A556R9D5_9BIFI</name>
<keyword evidence="3" id="KW-0472">Membrane</keyword>
<dbReference type="Gene3D" id="3.40.190.10">
    <property type="entry name" value="Periplasmic binding protein-like II"/>
    <property type="match status" value="2"/>
</dbReference>
<evidence type="ECO:0000256" key="4">
    <source>
        <dbReference type="ARBA" id="ARBA00023139"/>
    </source>
</evidence>
<keyword evidence="2 6" id="KW-0732">Signal</keyword>
<evidence type="ECO:0000256" key="1">
    <source>
        <dbReference type="ARBA" id="ARBA00022475"/>
    </source>
</evidence>
<dbReference type="InterPro" id="IPR050490">
    <property type="entry name" value="Bact_solute-bd_prot1"/>
</dbReference>
<dbReference type="AlphaFoldDB" id="A0A556R9D5"/>